<sequence>MRKYTKKIYVLFILFTAVGYGCSENDSIDKGPDIEKPTIVMVDTSPQAKEGLVCNSTEQNIIYVSTGNSVVLNLRFTDNLNLSQYKIDVHNNFDCHSHSRILGSSWQLLKIENINSNDLSIKEELQVPEDALAGDYHLQILCLDEAGNEADPLIYSIKVENAIDNVPPQISLSEPSSGTVNITRGEELSFSGSITDNNSLSNGKIEITYKDPKGTEFFPIQEFFPEEQGTEASFDLKLKIPPSATTGKHIFSVIGYDTFNNSSAKVIEVVFE</sequence>
<name>A0ABQ1N681_9BACT</name>
<dbReference type="EMBL" id="BMEC01000020">
    <property type="protein sequence ID" value="GGC54579.1"/>
    <property type="molecule type" value="Genomic_DNA"/>
</dbReference>
<protein>
    <recommendedName>
        <fullName evidence="3">DUF4625 domain-containing protein</fullName>
    </recommendedName>
</protein>
<evidence type="ECO:0000313" key="1">
    <source>
        <dbReference type="EMBL" id="GGC54579.1"/>
    </source>
</evidence>
<proteinExistence type="predicted"/>
<accession>A0ABQ1N681</accession>
<dbReference type="Proteomes" id="UP000636010">
    <property type="component" value="Unassembled WGS sequence"/>
</dbReference>
<dbReference type="Pfam" id="PF15418">
    <property type="entry name" value="DUF4625"/>
    <property type="match status" value="2"/>
</dbReference>
<dbReference type="RefSeq" id="WP_188467631.1">
    <property type="nucleotide sequence ID" value="NZ_BAABHU010000020.1"/>
</dbReference>
<dbReference type="PROSITE" id="PS51257">
    <property type="entry name" value="PROKAR_LIPOPROTEIN"/>
    <property type="match status" value="1"/>
</dbReference>
<evidence type="ECO:0008006" key="3">
    <source>
        <dbReference type="Google" id="ProtNLM"/>
    </source>
</evidence>
<organism evidence="1 2">
    <name type="scientific">Marivirga lumbricoides</name>
    <dbReference type="NCBI Taxonomy" id="1046115"/>
    <lineage>
        <taxon>Bacteria</taxon>
        <taxon>Pseudomonadati</taxon>
        <taxon>Bacteroidota</taxon>
        <taxon>Cytophagia</taxon>
        <taxon>Cytophagales</taxon>
        <taxon>Marivirgaceae</taxon>
        <taxon>Marivirga</taxon>
    </lineage>
</organism>
<evidence type="ECO:0000313" key="2">
    <source>
        <dbReference type="Proteomes" id="UP000636010"/>
    </source>
</evidence>
<dbReference type="InterPro" id="IPR027829">
    <property type="entry name" value="DUF4625"/>
</dbReference>
<comment type="caution">
    <text evidence="1">The sequence shown here is derived from an EMBL/GenBank/DDBJ whole genome shotgun (WGS) entry which is preliminary data.</text>
</comment>
<keyword evidence="2" id="KW-1185">Reference proteome</keyword>
<gene>
    <name evidence="1" type="ORF">GCM10011506_45280</name>
</gene>
<reference evidence="2" key="1">
    <citation type="journal article" date="2019" name="Int. J. Syst. Evol. Microbiol.">
        <title>The Global Catalogue of Microorganisms (GCM) 10K type strain sequencing project: providing services to taxonomists for standard genome sequencing and annotation.</title>
        <authorList>
            <consortium name="The Broad Institute Genomics Platform"/>
            <consortium name="The Broad Institute Genome Sequencing Center for Infectious Disease"/>
            <person name="Wu L."/>
            <person name="Ma J."/>
        </authorList>
    </citation>
    <scope>NUCLEOTIDE SEQUENCE [LARGE SCALE GENOMIC DNA]</scope>
    <source>
        <strain evidence="2">CGMCC 1.10832</strain>
    </source>
</reference>
<dbReference type="Gene3D" id="2.60.40.4140">
    <property type="match status" value="1"/>
</dbReference>